<protein>
    <submittedName>
        <fullName evidence="2">Uncharacterized protein</fullName>
    </submittedName>
</protein>
<evidence type="ECO:0000256" key="1">
    <source>
        <dbReference type="SAM" id="MobiDB-lite"/>
    </source>
</evidence>
<dbReference type="AlphaFoldDB" id="A0A149TMB5"/>
<dbReference type="PATRIC" id="fig|318683.6.peg.2791"/>
<reference evidence="2 3" key="1">
    <citation type="submission" date="2015-06" db="EMBL/GenBank/DDBJ databases">
        <title>Improved classification and identification of acetic acid bacteria using matrix-assisted laser desorption/ionization time-of-flight mass spectrometry; Gluconobacter nephelii and Gluconobacter uchimurae are later heterotypic synonyms of Gluconobacter japonicus and Gluconobacter oxydans, respectively.</title>
        <authorList>
            <person name="Li L."/>
            <person name="Cleenwerck I."/>
            <person name="De Vuyst L."/>
            <person name="Vandamme P."/>
        </authorList>
    </citation>
    <scope>NUCLEOTIDE SEQUENCE [LARGE SCALE GENOMIC DNA]</scope>
    <source>
        <strain evidence="2 3">LMG 1768</strain>
    </source>
</reference>
<feature type="compositionally biased region" description="Gly residues" evidence="1">
    <location>
        <begin position="1"/>
        <end position="29"/>
    </location>
</feature>
<proteinExistence type="predicted"/>
<evidence type="ECO:0000313" key="3">
    <source>
        <dbReference type="Proteomes" id="UP000075636"/>
    </source>
</evidence>
<organism evidence="2 3">
    <name type="scientific">Gluconobacter albidus</name>
    <dbReference type="NCBI Taxonomy" id="318683"/>
    <lineage>
        <taxon>Bacteria</taxon>
        <taxon>Pseudomonadati</taxon>
        <taxon>Pseudomonadota</taxon>
        <taxon>Alphaproteobacteria</taxon>
        <taxon>Acetobacterales</taxon>
        <taxon>Acetobacteraceae</taxon>
        <taxon>Gluconobacter</taxon>
    </lineage>
</organism>
<sequence>MGSGGEGESPSGDGSGGGPSGGGPDGGDGSDGKPPRWAQKMKRRNAATHAAEAAHVIRSADGGGGSSSIDLSEKE</sequence>
<accession>A0A149TMB5</accession>
<name>A0A149TMB5_9PROT</name>
<evidence type="ECO:0000313" key="2">
    <source>
        <dbReference type="EMBL" id="KXV50186.1"/>
    </source>
</evidence>
<dbReference type="Proteomes" id="UP000075636">
    <property type="component" value="Unassembled WGS sequence"/>
</dbReference>
<feature type="region of interest" description="Disordered" evidence="1">
    <location>
        <begin position="1"/>
        <end position="75"/>
    </location>
</feature>
<dbReference type="EMBL" id="LHZR01000084">
    <property type="protein sequence ID" value="KXV50186.1"/>
    <property type="molecule type" value="Genomic_DNA"/>
</dbReference>
<gene>
    <name evidence="2" type="ORF">AD945_02590</name>
</gene>
<comment type="caution">
    <text evidence="2">The sequence shown here is derived from an EMBL/GenBank/DDBJ whole genome shotgun (WGS) entry which is preliminary data.</text>
</comment>